<dbReference type="EMBL" id="SHOA02000002">
    <property type="protein sequence ID" value="TDH69363.1"/>
    <property type="molecule type" value="Genomic_DNA"/>
</dbReference>
<dbReference type="Gene3D" id="2.60.40.420">
    <property type="entry name" value="Cupredoxins - blue copper proteins"/>
    <property type="match status" value="3"/>
</dbReference>
<name>A0A976FM64_BRELC</name>
<dbReference type="InterPro" id="IPR002355">
    <property type="entry name" value="Cu_oxidase_Cu_BS"/>
</dbReference>
<dbReference type="Pfam" id="PF07732">
    <property type="entry name" value="Cu-oxidase_3"/>
    <property type="match status" value="1"/>
</dbReference>
<evidence type="ECO:0000313" key="9">
    <source>
        <dbReference type="Proteomes" id="UP000294530"/>
    </source>
</evidence>
<dbReference type="KEGG" id="blac:94353463"/>
<accession>A0A976FM64</accession>
<dbReference type="InterPro" id="IPR011707">
    <property type="entry name" value="Cu-oxidase-like_N"/>
</dbReference>
<evidence type="ECO:0000259" key="6">
    <source>
        <dbReference type="Pfam" id="PF07731"/>
    </source>
</evidence>
<dbReference type="CDD" id="cd04207">
    <property type="entry name" value="CuRO_3_LCC_like"/>
    <property type="match status" value="1"/>
</dbReference>
<proteinExistence type="inferred from homology"/>
<evidence type="ECO:0000313" key="8">
    <source>
        <dbReference type="EMBL" id="TDH69363.1"/>
    </source>
</evidence>
<evidence type="ECO:0000256" key="4">
    <source>
        <dbReference type="SAM" id="SignalP"/>
    </source>
</evidence>
<keyword evidence="3" id="KW-0560">Oxidoreductase</keyword>
<dbReference type="OrthoDB" id="2121828at2759"/>
<feature type="chain" id="PRO_5037331218" description="Multicopper oxidase" evidence="4">
    <location>
        <begin position="20"/>
        <end position="569"/>
    </location>
</feature>
<dbReference type="CDD" id="cd04206">
    <property type="entry name" value="CuRO_1_LCC_like"/>
    <property type="match status" value="1"/>
</dbReference>
<comment type="similarity">
    <text evidence="1">Belongs to the multicopper oxidase family.</text>
</comment>
<dbReference type="PROSITE" id="PS00080">
    <property type="entry name" value="MULTICOPPER_OXIDASE2"/>
    <property type="match status" value="1"/>
</dbReference>
<evidence type="ECO:0000259" key="7">
    <source>
        <dbReference type="Pfam" id="PF07732"/>
    </source>
</evidence>
<evidence type="ECO:0000256" key="3">
    <source>
        <dbReference type="ARBA" id="ARBA00023002"/>
    </source>
</evidence>
<keyword evidence="2" id="KW-0479">Metal-binding</keyword>
<dbReference type="PANTHER" id="PTHR11709:SF511">
    <property type="entry name" value="LACCASE"/>
    <property type="match status" value="1"/>
</dbReference>
<evidence type="ECO:0000256" key="2">
    <source>
        <dbReference type="ARBA" id="ARBA00022723"/>
    </source>
</evidence>
<feature type="domain" description="Plastocyanin-like" evidence="7">
    <location>
        <begin position="56"/>
        <end position="145"/>
    </location>
</feature>
<gene>
    <name evidence="8" type="ORF">CCR75_009753</name>
</gene>
<feature type="domain" description="Plastocyanin-like" evidence="5">
    <location>
        <begin position="158"/>
        <end position="276"/>
    </location>
</feature>
<dbReference type="InterPro" id="IPR008972">
    <property type="entry name" value="Cupredoxin"/>
</dbReference>
<organism evidence="8 9">
    <name type="scientific">Bremia lactucae</name>
    <name type="common">Lettuce downy mildew</name>
    <dbReference type="NCBI Taxonomy" id="4779"/>
    <lineage>
        <taxon>Eukaryota</taxon>
        <taxon>Sar</taxon>
        <taxon>Stramenopiles</taxon>
        <taxon>Oomycota</taxon>
        <taxon>Peronosporomycetes</taxon>
        <taxon>Peronosporales</taxon>
        <taxon>Peronosporaceae</taxon>
        <taxon>Bremia</taxon>
    </lineage>
</organism>
<evidence type="ECO:0008006" key="10">
    <source>
        <dbReference type="Google" id="ProtNLM"/>
    </source>
</evidence>
<dbReference type="Proteomes" id="UP000294530">
    <property type="component" value="Unassembled WGS sequence"/>
</dbReference>
<dbReference type="InterPro" id="IPR045087">
    <property type="entry name" value="Cu-oxidase_fam"/>
</dbReference>
<dbReference type="GeneID" id="94353463"/>
<dbReference type="Pfam" id="PF07731">
    <property type="entry name" value="Cu-oxidase_2"/>
    <property type="match status" value="1"/>
</dbReference>
<comment type="caution">
    <text evidence="8">The sequence shown here is derived from an EMBL/GenBank/DDBJ whole genome shotgun (WGS) entry which is preliminary data.</text>
</comment>
<dbReference type="AlphaFoldDB" id="A0A976FM64"/>
<dbReference type="RefSeq" id="XP_067818862.1">
    <property type="nucleotide sequence ID" value="XM_067967792.1"/>
</dbReference>
<feature type="signal peptide" evidence="4">
    <location>
        <begin position="1"/>
        <end position="19"/>
    </location>
</feature>
<reference evidence="8 9" key="1">
    <citation type="journal article" date="2021" name="Genome Biol.">
        <title>AFLAP: assembly-free linkage analysis pipeline using k-mers from genome sequencing data.</title>
        <authorList>
            <person name="Fletcher K."/>
            <person name="Zhang L."/>
            <person name="Gil J."/>
            <person name="Han R."/>
            <person name="Cavanaugh K."/>
            <person name="Michelmore R."/>
        </authorList>
    </citation>
    <scope>NUCLEOTIDE SEQUENCE [LARGE SCALE GENOMIC DNA]</scope>
    <source>
        <strain evidence="8 9">SF5</strain>
    </source>
</reference>
<sequence>MRQFSTLLTLLLSASPASARLVHYEWDITRLTNTALFDGVLGKFGYGINNEPAEMHPIIVTFGDEVEVRVTNKLTEMTCIHWHGLRQFGTQEMDGISGITQCQIQPNVTAIYHFTPDKCGSFWFHGHEEVQYAFGLRGPLIVHCPEDQKQSWEKDVEEEYTVMITDWYHDLPAGGPPIWDTVLINEIGRYDCSAAQSAGFECGPNRPLPRFQFVAGKKYLLRLINTAALAVFNVSIDDHMFQVVASDSEYLVPSTPINSLTINVGQRYDILVEANPISTTPQLPTQNSDGASVTSAYWLRVQGQFGIPWTGRPADQVPNGFNPNALAIIDYGSGNTPTSTPWSLNVTIGEFDFNPVNPLMLPQTPDQRIIVEFNLAVLPPNPTAVLGYVALNGGNFSSLVIPNYPPLYTIAQGAFTEDLPATANAIRLKYNDHIEFVVVNETPDQHPFHMHAHSLFVTGTGTATLADIRAGNLPQRLNGPMLHDVFTVPACETDSADACTTKFGYTIFRMNADNPGVWMMHCHIDWHFVLGLGMLIVEGEDRLHAEGLDAFSPNMLLSVCKGNFSTSNP</sequence>
<dbReference type="InterPro" id="IPR001117">
    <property type="entry name" value="Cu-oxidase_2nd"/>
</dbReference>
<evidence type="ECO:0000259" key="5">
    <source>
        <dbReference type="Pfam" id="PF00394"/>
    </source>
</evidence>
<dbReference type="InterPro" id="IPR011706">
    <property type="entry name" value="Cu-oxidase_C"/>
</dbReference>
<feature type="domain" description="Plastocyanin-like" evidence="6">
    <location>
        <begin position="405"/>
        <end position="540"/>
    </location>
</feature>
<dbReference type="PANTHER" id="PTHR11709">
    <property type="entry name" value="MULTI-COPPER OXIDASE"/>
    <property type="match status" value="1"/>
</dbReference>
<keyword evidence="9" id="KW-1185">Reference proteome</keyword>
<evidence type="ECO:0000256" key="1">
    <source>
        <dbReference type="ARBA" id="ARBA00010609"/>
    </source>
</evidence>
<dbReference type="GO" id="GO:0005507">
    <property type="term" value="F:copper ion binding"/>
    <property type="evidence" value="ECO:0007669"/>
    <property type="project" value="InterPro"/>
</dbReference>
<keyword evidence="4" id="KW-0732">Signal</keyword>
<dbReference type="GO" id="GO:0016491">
    <property type="term" value="F:oxidoreductase activity"/>
    <property type="evidence" value="ECO:0007669"/>
    <property type="project" value="UniProtKB-KW"/>
</dbReference>
<dbReference type="Pfam" id="PF00394">
    <property type="entry name" value="Cu-oxidase"/>
    <property type="match status" value="1"/>
</dbReference>
<dbReference type="SUPFAM" id="SSF49503">
    <property type="entry name" value="Cupredoxins"/>
    <property type="match status" value="3"/>
</dbReference>
<protein>
    <recommendedName>
        <fullName evidence="10">Multicopper oxidase</fullName>
    </recommendedName>
</protein>